<proteinExistence type="predicted"/>
<evidence type="ECO:0000313" key="2">
    <source>
        <dbReference type="EMBL" id="KHJ76182.1"/>
    </source>
</evidence>
<reference evidence="2 3" key="1">
    <citation type="submission" date="2014-03" db="EMBL/GenBank/DDBJ databases">
        <title>Draft genome of the hookworm Oesophagostomum dentatum.</title>
        <authorList>
            <person name="Mitreva M."/>
        </authorList>
    </citation>
    <scope>NUCLEOTIDE SEQUENCE [LARGE SCALE GENOMIC DNA]</scope>
    <source>
        <strain evidence="2 3">OD-Hann</strain>
    </source>
</reference>
<dbReference type="OrthoDB" id="8019190at2759"/>
<feature type="domain" description="Integrase zinc-binding" evidence="1">
    <location>
        <begin position="215"/>
        <end position="265"/>
    </location>
</feature>
<dbReference type="Pfam" id="PF17921">
    <property type="entry name" value="Integrase_H2C2"/>
    <property type="match status" value="1"/>
</dbReference>
<dbReference type="InterPro" id="IPR041588">
    <property type="entry name" value="Integrase_H2C2"/>
</dbReference>
<dbReference type="EMBL" id="KN612010">
    <property type="protein sequence ID" value="KHJ76182.1"/>
    <property type="molecule type" value="Genomic_DNA"/>
</dbReference>
<organism evidence="2 3">
    <name type="scientific">Oesophagostomum dentatum</name>
    <name type="common">Nodular worm</name>
    <dbReference type="NCBI Taxonomy" id="61180"/>
    <lineage>
        <taxon>Eukaryota</taxon>
        <taxon>Metazoa</taxon>
        <taxon>Ecdysozoa</taxon>
        <taxon>Nematoda</taxon>
        <taxon>Chromadorea</taxon>
        <taxon>Rhabditida</taxon>
        <taxon>Rhabditina</taxon>
        <taxon>Rhabditomorpha</taxon>
        <taxon>Strongyloidea</taxon>
        <taxon>Strongylidae</taxon>
        <taxon>Oesophagostomum</taxon>
    </lineage>
</organism>
<name>A0A0B1RYA5_OESDE</name>
<protein>
    <recommendedName>
        <fullName evidence="1">Integrase zinc-binding domain-containing protein</fullName>
    </recommendedName>
</protein>
<sequence length="322" mass="37033">MDPLEEAIALLSRERIACSHQVNFYHVPTCENVADYATRGLTHEDARNSVWFGGPEWLNHDHSTWPVRPVDHLSQEEKEECFAILAATQETHHTNSKKGRIWPTEKVSNYDKLRRIVAYSLRFIRNASKTRIAALELPCVSFDSSPNAQEMMQAEQYLLREEQQQADLQSLMKSCENIRLDSNGLVRKFGRMQNSELSFDAANPIYLPRKGLLNQRIAAELHRSLCHCGTNQLVQALRQKFWMPADKSMCKRIIRNCSICQRHNAVPFKYPHMGPLPAERVTQSPPFSFTGVDLMGPLTIKNIMDEDEKRYVALFTCLVTRM</sequence>
<evidence type="ECO:0000259" key="1">
    <source>
        <dbReference type="Pfam" id="PF17921"/>
    </source>
</evidence>
<feature type="non-terminal residue" evidence="2">
    <location>
        <position position="322"/>
    </location>
</feature>
<dbReference type="Gene3D" id="1.10.340.70">
    <property type="match status" value="1"/>
</dbReference>
<gene>
    <name evidence="2" type="ORF">OESDEN_24198</name>
</gene>
<dbReference type="PANTHER" id="PTHR47331">
    <property type="entry name" value="PHD-TYPE DOMAIN-CONTAINING PROTEIN"/>
    <property type="match status" value="1"/>
</dbReference>
<dbReference type="Proteomes" id="UP000053660">
    <property type="component" value="Unassembled WGS sequence"/>
</dbReference>
<dbReference type="AlphaFoldDB" id="A0A0B1RYA5"/>
<keyword evidence="3" id="KW-1185">Reference proteome</keyword>
<evidence type="ECO:0000313" key="3">
    <source>
        <dbReference type="Proteomes" id="UP000053660"/>
    </source>
</evidence>
<accession>A0A0B1RYA5</accession>